<keyword evidence="2" id="KW-1133">Transmembrane helix</keyword>
<dbReference type="OrthoDB" id="45365at2759"/>
<dbReference type="AlphaFoldDB" id="A0A9W8HN47"/>
<proteinExistence type="predicted"/>
<comment type="caution">
    <text evidence="3">The sequence shown here is derived from an EMBL/GenBank/DDBJ whole genome shotgun (WGS) entry which is preliminary data.</text>
</comment>
<evidence type="ECO:0000313" key="4">
    <source>
        <dbReference type="Proteomes" id="UP001140094"/>
    </source>
</evidence>
<name>A0A9W8HN47_9FUNG</name>
<accession>A0A9W8HN47</accession>
<feature type="transmembrane region" description="Helical" evidence="2">
    <location>
        <begin position="47"/>
        <end position="71"/>
    </location>
</feature>
<gene>
    <name evidence="3" type="ORF">H4R20_006712</name>
</gene>
<keyword evidence="2" id="KW-0472">Membrane</keyword>
<evidence type="ECO:0000256" key="1">
    <source>
        <dbReference type="SAM" id="MobiDB-lite"/>
    </source>
</evidence>
<feature type="compositionally biased region" description="Low complexity" evidence="1">
    <location>
        <begin position="367"/>
        <end position="381"/>
    </location>
</feature>
<feature type="compositionally biased region" description="Basic and acidic residues" evidence="1">
    <location>
        <begin position="110"/>
        <end position="119"/>
    </location>
</feature>
<sequence length="395" mass="40787">MYIYGGIGPSGQDGTMYKLDVRSWKWSQTSVTGSSDKSQNDGKSKTAVLIAAIVSSVLGVVVIGIAATVIYRVVRRRYGAFSSADRGQSDGNSTLGSDSDADGAVAMTDAKSDNGHNEGKAPYNGDSAVSYTGPYGGNDTSASDIVIHPSETPTQGPALPLHDRSAADQLDAAHVGSASDNSTAAPAGLPLSLHSRGGSAGGISPLSPTGVHIDTSNSGSAITTPTSMAGGGMALLPASRDSPSSRRQMVDSVRARARSLSHRFAASRFSAAFSDSGEESVPEVPPTRRRRTGASPPPAATRKSVASSKYTALANMYGPDQARLENEYRQAEAINEILLSGQPIPTWLRDAVNQAESEGSGHRSENADSTAAATSSSPSADLGRRFMIANDPDAK</sequence>
<feature type="compositionally biased region" description="Polar residues" evidence="1">
    <location>
        <begin position="85"/>
        <end position="97"/>
    </location>
</feature>
<reference evidence="3" key="1">
    <citation type="submission" date="2022-07" db="EMBL/GenBank/DDBJ databases">
        <title>Phylogenomic reconstructions and comparative analyses of Kickxellomycotina fungi.</title>
        <authorList>
            <person name="Reynolds N.K."/>
            <person name="Stajich J.E."/>
            <person name="Barry K."/>
            <person name="Grigoriev I.V."/>
            <person name="Crous P."/>
            <person name="Smith M.E."/>
        </authorList>
    </citation>
    <scope>NUCLEOTIDE SEQUENCE</scope>
    <source>
        <strain evidence="3">NRRL 1565</strain>
    </source>
</reference>
<dbReference type="Proteomes" id="UP001140094">
    <property type="component" value="Unassembled WGS sequence"/>
</dbReference>
<evidence type="ECO:0000313" key="3">
    <source>
        <dbReference type="EMBL" id="KAJ2792917.1"/>
    </source>
</evidence>
<feature type="region of interest" description="Disordered" evidence="1">
    <location>
        <begin position="272"/>
        <end position="307"/>
    </location>
</feature>
<dbReference type="EMBL" id="JANBUO010003105">
    <property type="protein sequence ID" value="KAJ2792917.1"/>
    <property type="molecule type" value="Genomic_DNA"/>
</dbReference>
<keyword evidence="4" id="KW-1185">Reference proteome</keyword>
<feature type="region of interest" description="Disordered" evidence="1">
    <location>
        <begin position="83"/>
        <end position="193"/>
    </location>
</feature>
<evidence type="ECO:0000256" key="2">
    <source>
        <dbReference type="SAM" id="Phobius"/>
    </source>
</evidence>
<keyword evidence="2" id="KW-0812">Transmembrane</keyword>
<feature type="region of interest" description="Disordered" evidence="1">
    <location>
        <begin position="353"/>
        <end position="395"/>
    </location>
</feature>
<protein>
    <submittedName>
        <fullName evidence="3">Uncharacterized protein</fullName>
    </submittedName>
</protein>
<organism evidence="3 4">
    <name type="scientific">Coemansia guatemalensis</name>
    <dbReference type="NCBI Taxonomy" id="2761395"/>
    <lineage>
        <taxon>Eukaryota</taxon>
        <taxon>Fungi</taxon>
        <taxon>Fungi incertae sedis</taxon>
        <taxon>Zoopagomycota</taxon>
        <taxon>Kickxellomycotina</taxon>
        <taxon>Kickxellomycetes</taxon>
        <taxon>Kickxellales</taxon>
        <taxon>Kickxellaceae</taxon>
        <taxon>Coemansia</taxon>
    </lineage>
</organism>